<dbReference type="PANTHER" id="PTHR32282">
    <property type="entry name" value="BINDING PROTEIN TRANSPEPTIDASE, PUTATIVE-RELATED"/>
    <property type="match status" value="1"/>
</dbReference>
<evidence type="ECO:0000259" key="19">
    <source>
        <dbReference type="Pfam" id="PF00905"/>
    </source>
</evidence>
<evidence type="ECO:0000256" key="18">
    <source>
        <dbReference type="SAM" id="MobiDB-lite"/>
    </source>
</evidence>
<dbReference type="RefSeq" id="WP_341406985.1">
    <property type="nucleotide sequence ID" value="NZ_JBBUKT010000010.1"/>
</dbReference>
<dbReference type="Proteomes" id="UP001371305">
    <property type="component" value="Unassembled WGS sequence"/>
</dbReference>
<evidence type="ECO:0000256" key="10">
    <source>
        <dbReference type="ARBA" id="ARBA00022801"/>
    </source>
</evidence>
<evidence type="ECO:0000256" key="8">
    <source>
        <dbReference type="ARBA" id="ARBA00022676"/>
    </source>
</evidence>
<evidence type="ECO:0000256" key="17">
    <source>
        <dbReference type="ARBA" id="ARBA00049902"/>
    </source>
</evidence>
<dbReference type="InterPro" id="IPR001264">
    <property type="entry name" value="Glyco_trans_51"/>
</dbReference>
<keyword evidence="12" id="KW-0573">Peptidoglycan synthesis</keyword>
<dbReference type="SUPFAM" id="SSF56601">
    <property type="entry name" value="beta-lactamase/transpeptidase-like"/>
    <property type="match status" value="1"/>
</dbReference>
<evidence type="ECO:0000256" key="6">
    <source>
        <dbReference type="ARBA" id="ARBA00022645"/>
    </source>
</evidence>
<evidence type="ECO:0000256" key="14">
    <source>
        <dbReference type="ARBA" id="ARBA00023268"/>
    </source>
</evidence>
<evidence type="ECO:0000313" key="22">
    <source>
        <dbReference type="Proteomes" id="UP001371305"/>
    </source>
</evidence>
<gene>
    <name evidence="21" type="ORF">WKV53_22090</name>
</gene>
<proteinExistence type="inferred from homology"/>
<keyword evidence="13" id="KW-0472">Membrane</keyword>
<evidence type="ECO:0000256" key="11">
    <source>
        <dbReference type="ARBA" id="ARBA00022960"/>
    </source>
</evidence>
<dbReference type="InterPro" id="IPR036950">
    <property type="entry name" value="PBP_transglycosylase"/>
</dbReference>
<comment type="caution">
    <text evidence="21">The sequence shown here is derived from an EMBL/GenBank/DDBJ whole genome shotgun (WGS) entry which is preliminary data.</text>
</comment>
<evidence type="ECO:0000256" key="16">
    <source>
        <dbReference type="ARBA" id="ARBA00034000"/>
    </source>
</evidence>
<keyword evidence="7" id="KW-0645">Protease</keyword>
<keyword evidence="8" id="KW-0328">Glycosyltransferase</keyword>
<evidence type="ECO:0000256" key="1">
    <source>
        <dbReference type="ARBA" id="ARBA00004236"/>
    </source>
</evidence>
<keyword evidence="5" id="KW-1003">Cell membrane</keyword>
<dbReference type="InterPro" id="IPR023346">
    <property type="entry name" value="Lysozyme-like_dom_sf"/>
</dbReference>
<evidence type="ECO:0000256" key="9">
    <source>
        <dbReference type="ARBA" id="ARBA00022679"/>
    </source>
</evidence>
<evidence type="ECO:0000256" key="5">
    <source>
        <dbReference type="ARBA" id="ARBA00022475"/>
    </source>
</evidence>
<feature type="domain" description="Glycosyl transferase family 51" evidence="20">
    <location>
        <begin position="75"/>
        <end position="256"/>
    </location>
</feature>
<keyword evidence="6" id="KW-0121">Carboxypeptidase</keyword>
<evidence type="ECO:0000256" key="2">
    <source>
        <dbReference type="ARBA" id="ARBA00004752"/>
    </source>
</evidence>
<comment type="pathway">
    <text evidence="2">Cell wall biogenesis; peptidoglycan biosynthesis.</text>
</comment>
<evidence type="ECO:0000256" key="13">
    <source>
        <dbReference type="ARBA" id="ARBA00023136"/>
    </source>
</evidence>
<evidence type="ECO:0000256" key="12">
    <source>
        <dbReference type="ARBA" id="ARBA00022984"/>
    </source>
</evidence>
<sequence length="809" mass="89082">MATSEKNNRKKPGKRRFYKRKRFWGFFLLFCLLVGGLGLVGAERFTRPYREHADTFDLARINDLEIPSLILDRNGKEIGRVFVQNRSVIPITQVPQIFIDALRAGEDQRFETHDGVDYIGIVRAVWLNYKAGETTQGASTITQQLARNAYDLEAERKAKNQSGYERKLVEAFLARRIEKRYQKKEILEFYLNRIYFGSGFYGIRSASLGYFGKEPKDLDALESSAIVGCIKNPSNLSPLNNPAANQTSRNLVLGRMVDIGALRSSEAAKLRVTPLKLNPKPLQRGTTHLYERVADEIRRVLGEDALAAGGFRIHTSIDGEVQRALEQSLQKSLDKAEQHQGYANQKRSQYKKSSGAPPEYLQGAGLMIDHQTGEVLAYVGGRSYEDAPYDVIEMGRRPLGTAFLPFLYAAGLEQGMGPASLVDDEQMDNRSVMVGGREGVLGEWGMETAKPRYEGKITVRRALETSKIAAAVRFAGMAGLENVRKCVARFGLPMKDAELLPRMAVGWEAASLKEAVRGISAFARGGATAPTQFTIVDRIDNATGKSVYQREIHAPTRLEATDDATAFMVHSMMRGGMERGNVAGLAERMVEKPFTGAGKTGTTHDFSDNWFLGYNGRVSCGVWAGFLQPGKTIYEGAFSKDIAMPVWEDAMNAAAANYGGKVISQPDSVVQAEICRVSGQRATPYCYDTYTDAATGATLTGPSRITEFFRKGSENLPFCPLHSGAAVTDPGAASGKNLIPTAWIDTTPVRSKAPVLLGEDPYYTEQVVLDSSAQPTPRNRTNVLDSFDLGDGEAKIKLPWPDRLKISPE</sequence>
<name>A0ABU9B1S9_9BACT</name>
<comment type="catalytic activity">
    <reaction evidence="17">
        <text>[GlcNAc-(1-&gt;4)-Mur2Ac(oyl-L-Ala-gamma-D-Glu-L-Lys-D-Ala-D-Ala)](n)-di-trans,octa-cis-undecaprenyl diphosphate + beta-D-GlcNAc-(1-&gt;4)-Mur2Ac(oyl-L-Ala-gamma-D-Glu-L-Lys-D-Ala-D-Ala)-di-trans,octa-cis-undecaprenyl diphosphate = [GlcNAc-(1-&gt;4)-Mur2Ac(oyl-L-Ala-gamma-D-Glu-L-Lys-D-Ala-D-Ala)](n+1)-di-trans,octa-cis-undecaprenyl diphosphate + di-trans,octa-cis-undecaprenyl diphosphate + H(+)</text>
        <dbReference type="Rhea" id="RHEA:23708"/>
        <dbReference type="Rhea" id="RHEA-COMP:9602"/>
        <dbReference type="Rhea" id="RHEA-COMP:9603"/>
        <dbReference type="ChEBI" id="CHEBI:15378"/>
        <dbReference type="ChEBI" id="CHEBI:58405"/>
        <dbReference type="ChEBI" id="CHEBI:60033"/>
        <dbReference type="ChEBI" id="CHEBI:78435"/>
        <dbReference type="EC" id="2.4.99.28"/>
    </reaction>
</comment>
<comment type="catalytic activity">
    <reaction evidence="16">
        <text>Preferential cleavage: (Ac)2-L-Lys-D-Ala-|-D-Ala. Also transpeptidation of peptidyl-alanyl moieties that are N-acyl substituents of D-alanine.</text>
        <dbReference type="EC" id="3.4.16.4"/>
    </reaction>
</comment>
<dbReference type="InterPro" id="IPR001460">
    <property type="entry name" value="PCN-bd_Tpept"/>
</dbReference>
<keyword evidence="9" id="KW-0808">Transferase</keyword>
<organism evidence="21 22">
    <name type="scientific">Luteolibacter soli</name>
    <dbReference type="NCBI Taxonomy" id="3135280"/>
    <lineage>
        <taxon>Bacteria</taxon>
        <taxon>Pseudomonadati</taxon>
        <taxon>Verrucomicrobiota</taxon>
        <taxon>Verrucomicrobiia</taxon>
        <taxon>Verrucomicrobiales</taxon>
        <taxon>Verrucomicrobiaceae</taxon>
        <taxon>Luteolibacter</taxon>
    </lineage>
</organism>
<keyword evidence="11" id="KW-0133">Cell shape</keyword>
<feature type="region of interest" description="Disordered" evidence="18">
    <location>
        <begin position="335"/>
        <end position="356"/>
    </location>
</feature>
<evidence type="ECO:0000259" key="20">
    <source>
        <dbReference type="Pfam" id="PF00912"/>
    </source>
</evidence>
<dbReference type="SUPFAM" id="SSF53955">
    <property type="entry name" value="Lysozyme-like"/>
    <property type="match status" value="1"/>
</dbReference>
<reference evidence="21 22" key="1">
    <citation type="submission" date="2024-04" db="EMBL/GenBank/DDBJ databases">
        <title>Luteolibacter sp. isolated from soil.</title>
        <authorList>
            <person name="An J."/>
        </authorList>
    </citation>
    <scope>NUCLEOTIDE SEQUENCE [LARGE SCALE GENOMIC DNA]</scope>
    <source>
        <strain evidence="21 22">Y139</strain>
    </source>
</reference>
<dbReference type="EMBL" id="JBBUKT010000010">
    <property type="protein sequence ID" value="MEK7953222.1"/>
    <property type="molecule type" value="Genomic_DNA"/>
</dbReference>
<dbReference type="InterPro" id="IPR050396">
    <property type="entry name" value="Glycosyltr_51/Transpeptidase"/>
</dbReference>
<protein>
    <submittedName>
        <fullName evidence="21">Transglycosylase domain-containing protein</fullName>
    </submittedName>
</protein>
<keyword evidence="15" id="KW-0961">Cell wall biogenesis/degradation</keyword>
<evidence type="ECO:0000256" key="15">
    <source>
        <dbReference type="ARBA" id="ARBA00023316"/>
    </source>
</evidence>
<dbReference type="Gene3D" id="1.10.3810.10">
    <property type="entry name" value="Biosynthetic peptidoglycan transglycosylase-like"/>
    <property type="match status" value="1"/>
</dbReference>
<dbReference type="Gene3D" id="3.40.710.10">
    <property type="entry name" value="DD-peptidase/beta-lactamase superfamily"/>
    <property type="match status" value="1"/>
</dbReference>
<evidence type="ECO:0000256" key="3">
    <source>
        <dbReference type="ARBA" id="ARBA00007090"/>
    </source>
</evidence>
<dbReference type="Pfam" id="PF00905">
    <property type="entry name" value="Transpeptidase"/>
    <property type="match status" value="1"/>
</dbReference>
<dbReference type="Pfam" id="PF00912">
    <property type="entry name" value="Transgly"/>
    <property type="match status" value="1"/>
</dbReference>
<keyword evidence="10" id="KW-0378">Hydrolase</keyword>
<comment type="similarity">
    <text evidence="4">In the N-terminal section; belongs to the glycosyltransferase 51 family.</text>
</comment>
<dbReference type="PANTHER" id="PTHR32282:SF11">
    <property type="entry name" value="PENICILLIN-BINDING PROTEIN 1B"/>
    <property type="match status" value="1"/>
</dbReference>
<evidence type="ECO:0000313" key="21">
    <source>
        <dbReference type="EMBL" id="MEK7953222.1"/>
    </source>
</evidence>
<comment type="similarity">
    <text evidence="3">In the C-terminal section; belongs to the transpeptidase family.</text>
</comment>
<evidence type="ECO:0000256" key="4">
    <source>
        <dbReference type="ARBA" id="ARBA00007739"/>
    </source>
</evidence>
<accession>A0ABU9B1S9</accession>
<keyword evidence="14" id="KW-0511">Multifunctional enzyme</keyword>
<evidence type="ECO:0000256" key="7">
    <source>
        <dbReference type="ARBA" id="ARBA00022670"/>
    </source>
</evidence>
<comment type="subcellular location">
    <subcellularLocation>
        <location evidence="1">Cell membrane</location>
    </subcellularLocation>
</comment>
<dbReference type="InterPro" id="IPR012338">
    <property type="entry name" value="Beta-lactam/transpept-like"/>
</dbReference>
<keyword evidence="22" id="KW-1185">Reference proteome</keyword>
<feature type="domain" description="Penicillin-binding protein transpeptidase" evidence="19">
    <location>
        <begin position="364"/>
        <end position="614"/>
    </location>
</feature>